<feature type="domain" description="GFO/IDH/MocA-like oxidoreductase" evidence="8">
    <location>
        <begin position="141"/>
        <end position="253"/>
    </location>
</feature>
<protein>
    <recommendedName>
        <fullName evidence="3">D-xylose 1-dehydrogenase (NADP(+), D-xylono-1,5-lactone-forming)</fullName>
        <ecNumber evidence="3">1.1.1.179</ecNumber>
    </recommendedName>
    <alternativeName>
        <fullName evidence="4">D-xylose-NADP dehydrogenase</fullName>
    </alternativeName>
</protein>
<evidence type="ECO:0000313" key="10">
    <source>
        <dbReference type="Proteomes" id="UP001470230"/>
    </source>
</evidence>
<feature type="chain" id="PRO_5046932189" description="D-xylose 1-dehydrogenase (NADP(+), D-xylono-1,5-lactone-forming)" evidence="6">
    <location>
        <begin position="21"/>
        <end position="334"/>
    </location>
</feature>
<feature type="signal peptide" evidence="6">
    <location>
        <begin position="1"/>
        <end position="20"/>
    </location>
</feature>
<comment type="similarity">
    <text evidence="1">Belongs to the Gfo/Idh/MocA family.</text>
</comment>
<dbReference type="PANTHER" id="PTHR22604">
    <property type="entry name" value="OXIDOREDUCTASES"/>
    <property type="match status" value="1"/>
</dbReference>
<feature type="domain" description="Gfo/Idh/MocA-like oxidoreductase N-terminal" evidence="7">
    <location>
        <begin position="5"/>
        <end position="124"/>
    </location>
</feature>
<dbReference type="InterPro" id="IPR055170">
    <property type="entry name" value="GFO_IDH_MocA-like_dom"/>
</dbReference>
<dbReference type="EMBL" id="JAPFFF010000030">
    <property type="protein sequence ID" value="KAK8845735.1"/>
    <property type="molecule type" value="Genomic_DNA"/>
</dbReference>
<evidence type="ECO:0000256" key="2">
    <source>
        <dbReference type="ARBA" id="ARBA00023002"/>
    </source>
</evidence>
<dbReference type="SUPFAM" id="SSF51735">
    <property type="entry name" value="NAD(P)-binding Rossmann-fold domains"/>
    <property type="match status" value="1"/>
</dbReference>
<keyword evidence="10" id="KW-1185">Reference proteome</keyword>
<reference evidence="9 10" key="1">
    <citation type="submission" date="2024-04" db="EMBL/GenBank/DDBJ databases">
        <title>Tritrichomonas musculus Genome.</title>
        <authorList>
            <person name="Alves-Ferreira E."/>
            <person name="Grigg M."/>
            <person name="Lorenzi H."/>
            <person name="Galac M."/>
        </authorList>
    </citation>
    <scope>NUCLEOTIDE SEQUENCE [LARGE SCALE GENOMIC DNA]</scope>
    <source>
        <strain evidence="9 10">EAF2021</strain>
    </source>
</reference>
<evidence type="ECO:0000256" key="6">
    <source>
        <dbReference type="SAM" id="SignalP"/>
    </source>
</evidence>
<keyword evidence="2" id="KW-0560">Oxidoreductase</keyword>
<name>A0ABR2HE85_9EUKA</name>
<sequence length="334" mass="37902">MSKPINFAILGAGIIANALAEAVTKMPKEENVIPYAVASRDLQRAEAFRAKYNFQKAYGSYDEMLDDPNVHLVYVATPHSHHYQHVKLCLEKNKNVLCEKAFTANAQQAREIIKLAEDKKLLLTEAIWPRYMPMAKTIVDEVNSGIIGEVFTLTANLGYPIDHIQRLVDPNLAGGALLDVGIYPLTFAAIVFGSFTKEAIEKVTSTCTKHPETGVDTIDSVTIQYKNGRVAMIYSTMFCQTNRQGTIDGRKGFMEIENVNNYQALRVYNLERKLIKEIKCPKQINGYEYEVQSCLKAIREGKIECPEMPHEETIRMMEFMDSLRKEWGIKYPFE</sequence>
<evidence type="ECO:0000259" key="8">
    <source>
        <dbReference type="Pfam" id="PF22725"/>
    </source>
</evidence>
<dbReference type="Proteomes" id="UP001470230">
    <property type="component" value="Unassembled WGS sequence"/>
</dbReference>
<keyword evidence="6" id="KW-0732">Signal</keyword>
<dbReference type="Pfam" id="PF01408">
    <property type="entry name" value="GFO_IDH_MocA"/>
    <property type="match status" value="1"/>
</dbReference>
<evidence type="ECO:0000256" key="4">
    <source>
        <dbReference type="ARBA" id="ARBA00042988"/>
    </source>
</evidence>
<accession>A0ABR2HE85</accession>
<proteinExistence type="inferred from homology"/>
<evidence type="ECO:0000256" key="1">
    <source>
        <dbReference type="ARBA" id="ARBA00010928"/>
    </source>
</evidence>
<dbReference type="Gene3D" id="3.30.360.10">
    <property type="entry name" value="Dihydrodipicolinate Reductase, domain 2"/>
    <property type="match status" value="1"/>
</dbReference>
<dbReference type="InterPro" id="IPR000683">
    <property type="entry name" value="Gfo/Idh/MocA-like_OxRdtase_N"/>
</dbReference>
<gene>
    <name evidence="9" type="ORF">M9Y10_020653</name>
</gene>
<evidence type="ECO:0000256" key="3">
    <source>
        <dbReference type="ARBA" id="ARBA00038984"/>
    </source>
</evidence>
<dbReference type="Gene3D" id="3.40.50.720">
    <property type="entry name" value="NAD(P)-binding Rossmann-like Domain"/>
    <property type="match status" value="1"/>
</dbReference>
<dbReference type="InterPro" id="IPR050984">
    <property type="entry name" value="Gfo/Idh/MocA_domain"/>
</dbReference>
<comment type="caution">
    <text evidence="9">The sequence shown here is derived from an EMBL/GenBank/DDBJ whole genome shotgun (WGS) entry which is preliminary data.</text>
</comment>
<dbReference type="Pfam" id="PF22725">
    <property type="entry name" value="GFO_IDH_MocA_C3"/>
    <property type="match status" value="1"/>
</dbReference>
<organism evidence="9 10">
    <name type="scientific">Tritrichomonas musculus</name>
    <dbReference type="NCBI Taxonomy" id="1915356"/>
    <lineage>
        <taxon>Eukaryota</taxon>
        <taxon>Metamonada</taxon>
        <taxon>Parabasalia</taxon>
        <taxon>Tritrichomonadida</taxon>
        <taxon>Tritrichomonadidae</taxon>
        <taxon>Tritrichomonas</taxon>
    </lineage>
</organism>
<evidence type="ECO:0000256" key="5">
    <source>
        <dbReference type="ARBA" id="ARBA00049233"/>
    </source>
</evidence>
<comment type="catalytic activity">
    <reaction evidence="5">
        <text>D-xylose + NADP(+) = D-xylono-1,5-lactone + NADPH + H(+)</text>
        <dbReference type="Rhea" id="RHEA:22000"/>
        <dbReference type="ChEBI" id="CHEBI:15378"/>
        <dbReference type="ChEBI" id="CHEBI:15867"/>
        <dbReference type="ChEBI" id="CHEBI:53455"/>
        <dbReference type="ChEBI" id="CHEBI:57783"/>
        <dbReference type="ChEBI" id="CHEBI:58349"/>
        <dbReference type="EC" id="1.1.1.179"/>
    </reaction>
</comment>
<dbReference type="SUPFAM" id="SSF55347">
    <property type="entry name" value="Glyceraldehyde-3-phosphate dehydrogenase-like, C-terminal domain"/>
    <property type="match status" value="1"/>
</dbReference>
<evidence type="ECO:0000259" key="7">
    <source>
        <dbReference type="Pfam" id="PF01408"/>
    </source>
</evidence>
<dbReference type="EC" id="1.1.1.179" evidence="3"/>
<dbReference type="PANTHER" id="PTHR22604:SF105">
    <property type="entry name" value="TRANS-1,2-DIHYDROBENZENE-1,2-DIOL DEHYDROGENASE"/>
    <property type="match status" value="1"/>
</dbReference>
<dbReference type="InterPro" id="IPR036291">
    <property type="entry name" value="NAD(P)-bd_dom_sf"/>
</dbReference>
<evidence type="ECO:0000313" key="9">
    <source>
        <dbReference type="EMBL" id="KAK8845735.1"/>
    </source>
</evidence>